<feature type="transmembrane region" description="Helical" evidence="7">
    <location>
        <begin position="541"/>
        <end position="562"/>
    </location>
</feature>
<dbReference type="GO" id="GO:0045499">
    <property type="term" value="F:chemorepellent activity"/>
    <property type="evidence" value="ECO:0007669"/>
    <property type="project" value="TreeGrafter"/>
</dbReference>
<dbReference type="GO" id="GO:0005886">
    <property type="term" value="C:plasma membrane"/>
    <property type="evidence" value="ECO:0007669"/>
    <property type="project" value="TreeGrafter"/>
</dbReference>
<keyword evidence="5" id="KW-0325">Glycoprotein</keyword>
<proteinExistence type="predicted"/>
<evidence type="ECO:0000259" key="8">
    <source>
        <dbReference type="PROSITE" id="PS51004"/>
    </source>
</evidence>
<keyword evidence="3 7" id="KW-0472">Membrane</keyword>
<evidence type="ECO:0000256" key="6">
    <source>
        <dbReference type="PROSITE-ProRule" id="PRU00352"/>
    </source>
</evidence>
<sequence length="682" mass="76786">SSSRRFRTRPVYGDISGTRSNFFKLIYHDEYSIFVGARNAVYNLSRSTMRAEKIVEWAPKPHYIEDCFKKGKSKTLDCQNYIRVLVMQKDGKMLMCGTHAYSPKCAVYSRDGSVIQRTSQFDGQAISPYDPRHNSTAVYVPETEEIYVGTVSDFAGNDPLIYRRSVSRRPEGLRTQRDDARLLDSPHFVGSFAYHEHVYFWFREWAVETRENDKQVYARVARVCKNDRGGRSSMRERWTTFVKARLNCSLPSKSPFLFNELRSITEPVKLFDKDVVYAVFTTPESDVQMSAVCSFSMQTVEDVFDRGDFMVRENDRSVWTSHRLVKQYWNLPFPRPGSCVDDSTKLDDRVLSFILHNPLMHSAVPSLSKHPLYVYGPDKSFTKIAVLSQIRAINGTNFSAIYVGTSDGHILKLVETQNESISLVEMVRVFETPAPIVDLMATEDQLIVVSPDEIVSMHLHHCERQITCGGCVRLQDGHCAWDLSRGKCVFDPEDTRKEGNYVQELFSGRSDICGSDDSGYTVNDGTSLSTLESTTASSGNAVMVFLAVFVAVVTGFITGYQFSQWRIRHGLFSHSSASSSVFRECNSCGLIAGSDYDSYGRAHLTHHDSLTQKKCDHVYANPPAPDIVSLMLPVPQNGTVFKSAIASNGSTITPKLPVEKNLVATLSNGTLPKNYKVKKVYL</sequence>
<keyword evidence="7" id="KW-1133">Transmembrane helix</keyword>
<dbReference type="GO" id="GO:0071526">
    <property type="term" value="P:semaphorin-plexin signaling pathway"/>
    <property type="evidence" value="ECO:0007669"/>
    <property type="project" value="TreeGrafter"/>
</dbReference>
<evidence type="ECO:0000313" key="11">
    <source>
        <dbReference type="WBParaSite" id="EVEC_0001129701-mRNA-1"/>
    </source>
</evidence>
<dbReference type="InterPro" id="IPR036352">
    <property type="entry name" value="Semap_dom_sf"/>
</dbReference>
<dbReference type="Proteomes" id="UP000274131">
    <property type="component" value="Unassembled WGS sequence"/>
</dbReference>
<dbReference type="GO" id="GO:0007411">
    <property type="term" value="P:axon guidance"/>
    <property type="evidence" value="ECO:0007669"/>
    <property type="project" value="TreeGrafter"/>
</dbReference>
<dbReference type="InterPro" id="IPR027231">
    <property type="entry name" value="Semaphorin"/>
</dbReference>
<dbReference type="InterPro" id="IPR001627">
    <property type="entry name" value="Semap_dom"/>
</dbReference>
<dbReference type="PANTHER" id="PTHR11036:SF127">
    <property type="entry name" value="SEMAPHORIN-1A"/>
    <property type="match status" value="1"/>
</dbReference>
<dbReference type="SUPFAM" id="SSF101912">
    <property type="entry name" value="Sema domain"/>
    <property type="match status" value="1"/>
</dbReference>
<dbReference type="GO" id="GO:0030335">
    <property type="term" value="P:positive regulation of cell migration"/>
    <property type="evidence" value="ECO:0007669"/>
    <property type="project" value="TreeGrafter"/>
</dbReference>
<dbReference type="AlphaFoldDB" id="A0A0N4VKA9"/>
<dbReference type="WBParaSite" id="EVEC_0001129701-mRNA-1">
    <property type="protein sequence ID" value="EVEC_0001129701-mRNA-1"/>
    <property type="gene ID" value="EVEC_0001129701"/>
</dbReference>
<dbReference type="Pfam" id="PF01403">
    <property type="entry name" value="Sema"/>
    <property type="match status" value="1"/>
</dbReference>
<dbReference type="Gene3D" id="3.30.1680.10">
    <property type="entry name" value="ligand-binding face of the semaphorins, domain 2"/>
    <property type="match status" value="1"/>
</dbReference>
<keyword evidence="10" id="KW-1185">Reference proteome</keyword>
<evidence type="ECO:0000256" key="7">
    <source>
        <dbReference type="SAM" id="Phobius"/>
    </source>
</evidence>
<reference evidence="9 10" key="2">
    <citation type="submission" date="2018-10" db="EMBL/GenBank/DDBJ databases">
        <authorList>
            <consortium name="Pathogen Informatics"/>
        </authorList>
    </citation>
    <scope>NUCLEOTIDE SEQUENCE [LARGE SCALE GENOMIC DNA]</scope>
</reference>
<dbReference type="GO" id="GO:0030215">
    <property type="term" value="F:semaphorin receptor binding"/>
    <property type="evidence" value="ECO:0007669"/>
    <property type="project" value="InterPro"/>
</dbReference>
<dbReference type="InterPro" id="IPR016201">
    <property type="entry name" value="PSI"/>
</dbReference>
<evidence type="ECO:0000313" key="9">
    <source>
        <dbReference type="EMBL" id="VDD95854.1"/>
    </source>
</evidence>
<comment type="subcellular location">
    <subcellularLocation>
        <location evidence="1">Membrane</location>
    </subcellularLocation>
</comment>
<dbReference type="STRING" id="51028.A0A0N4VKA9"/>
<evidence type="ECO:0000256" key="1">
    <source>
        <dbReference type="ARBA" id="ARBA00004370"/>
    </source>
</evidence>
<dbReference type="EMBL" id="UXUI01010990">
    <property type="protein sequence ID" value="VDD95854.1"/>
    <property type="molecule type" value="Genomic_DNA"/>
</dbReference>
<feature type="domain" description="Sema" evidence="8">
    <location>
        <begin position="1"/>
        <end position="459"/>
    </location>
</feature>
<evidence type="ECO:0000256" key="3">
    <source>
        <dbReference type="ARBA" id="ARBA00023136"/>
    </source>
</evidence>
<dbReference type="SMART" id="SM00630">
    <property type="entry name" value="Sema"/>
    <property type="match status" value="1"/>
</dbReference>
<keyword evidence="4" id="KW-1015">Disulfide bond</keyword>
<dbReference type="SUPFAM" id="SSF103575">
    <property type="entry name" value="Plexin repeat"/>
    <property type="match status" value="1"/>
</dbReference>
<evidence type="ECO:0000313" key="10">
    <source>
        <dbReference type="Proteomes" id="UP000274131"/>
    </source>
</evidence>
<name>A0A0N4VKA9_ENTVE</name>
<dbReference type="PANTHER" id="PTHR11036">
    <property type="entry name" value="SEMAPHORIN"/>
    <property type="match status" value="1"/>
</dbReference>
<dbReference type="PROSITE" id="PS51004">
    <property type="entry name" value="SEMA"/>
    <property type="match status" value="1"/>
</dbReference>
<reference evidence="11" key="1">
    <citation type="submission" date="2017-02" db="UniProtKB">
        <authorList>
            <consortium name="WormBaseParasite"/>
        </authorList>
    </citation>
    <scope>IDENTIFICATION</scope>
</reference>
<dbReference type="OrthoDB" id="9988752at2759"/>
<accession>A0A0N4VKA9</accession>
<dbReference type="SMART" id="SM00423">
    <property type="entry name" value="PSI"/>
    <property type="match status" value="1"/>
</dbReference>
<evidence type="ECO:0000256" key="5">
    <source>
        <dbReference type="ARBA" id="ARBA00023180"/>
    </source>
</evidence>
<comment type="caution">
    <text evidence="6">Lacks conserved residue(s) required for the propagation of feature annotation.</text>
</comment>
<evidence type="ECO:0000256" key="2">
    <source>
        <dbReference type="ARBA" id="ARBA00022902"/>
    </source>
</evidence>
<dbReference type="Gene3D" id="2.130.10.10">
    <property type="entry name" value="YVTN repeat-like/Quinoprotein amine dehydrogenase"/>
    <property type="match status" value="1"/>
</dbReference>
<gene>
    <name evidence="9" type="ORF">EVEC_LOCUS10605</name>
</gene>
<dbReference type="Pfam" id="PF01437">
    <property type="entry name" value="PSI"/>
    <property type="match status" value="1"/>
</dbReference>
<evidence type="ECO:0000256" key="4">
    <source>
        <dbReference type="ARBA" id="ARBA00023157"/>
    </source>
</evidence>
<dbReference type="InterPro" id="IPR015943">
    <property type="entry name" value="WD40/YVTN_repeat-like_dom_sf"/>
</dbReference>
<keyword evidence="7" id="KW-0812">Transmembrane</keyword>
<dbReference type="InterPro" id="IPR002165">
    <property type="entry name" value="Plexin_repeat"/>
</dbReference>
<keyword evidence="2" id="KW-0524">Neurogenesis</keyword>
<organism evidence="11">
    <name type="scientific">Enterobius vermicularis</name>
    <name type="common">Human pinworm</name>
    <dbReference type="NCBI Taxonomy" id="51028"/>
    <lineage>
        <taxon>Eukaryota</taxon>
        <taxon>Metazoa</taxon>
        <taxon>Ecdysozoa</taxon>
        <taxon>Nematoda</taxon>
        <taxon>Chromadorea</taxon>
        <taxon>Rhabditida</taxon>
        <taxon>Spirurina</taxon>
        <taxon>Oxyuridomorpha</taxon>
        <taxon>Oxyuroidea</taxon>
        <taxon>Oxyuridae</taxon>
        <taxon>Enterobius</taxon>
    </lineage>
</organism>
<protein>
    <submittedName>
        <fullName evidence="11">Sema domain-containing protein</fullName>
    </submittedName>
</protein>